<evidence type="ECO:0000256" key="1">
    <source>
        <dbReference type="ARBA" id="ARBA00004418"/>
    </source>
</evidence>
<reference evidence="5 7" key="3">
    <citation type="submission" date="2016-10" db="EMBL/GenBank/DDBJ databases">
        <authorList>
            <person name="Varghese N."/>
            <person name="Submissions S."/>
        </authorList>
    </citation>
    <scope>NUCLEOTIDE SEQUENCE [LARGE SCALE GENOMIC DNA]</scope>
    <source>
        <strain evidence="5 7">CGMCC 1.7071</strain>
    </source>
</reference>
<keyword evidence="2" id="KW-0732">Signal</keyword>
<evidence type="ECO:0000313" key="5">
    <source>
        <dbReference type="EMBL" id="SEP16355.1"/>
    </source>
</evidence>
<dbReference type="OrthoDB" id="6955767at2"/>
<dbReference type="EMBL" id="FNXB01000030">
    <property type="protein sequence ID" value="SEI11224.1"/>
    <property type="molecule type" value="Genomic_DNA"/>
</dbReference>
<organism evidence="4 6">
    <name type="scientific">Rhizobium tibeticum</name>
    <dbReference type="NCBI Taxonomy" id="501024"/>
    <lineage>
        <taxon>Bacteria</taxon>
        <taxon>Pseudomonadati</taxon>
        <taxon>Pseudomonadota</taxon>
        <taxon>Alphaproteobacteria</taxon>
        <taxon>Hyphomicrobiales</taxon>
        <taxon>Rhizobiaceae</taxon>
        <taxon>Rhizobium/Agrobacterium group</taxon>
        <taxon>Rhizobium</taxon>
    </lineage>
</organism>
<name>A0A1H8VLQ3_9HYPH</name>
<dbReference type="Proteomes" id="UP000198939">
    <property type="component" value="Unassembled WGS sequence"/>
</dbReference>
<keyword evidence="7" id="KW-1185">Reference proteome</keyword>
<dbReference type="Proteomes" id="UP000183063">
    <property type="component" value="Unassembled WGS sequence"/>
</dbReference>
<dbReference type="EMBL" id="FOCV01000044">
    <property type="protein sequence ID" value="SEP16355.1"/>
    <property type="molecule type" value="Genomic_DNA"/>
</dbReference>
<evidence type="ECO:0000259" key="3">
    <source>
        <dbReference type="SMART" id="SM00062"/>
    </source>
</evidence>
<dbReference type="SMART" id="SM00062">
    <property type="entry name" value="PBPb"/>
    <property type="match status" value="1"/>
</dbReference>
<dbReference type="AlphaFoldDB" id="A0A1H8VLQ3"/>
<dbReference type="RefSeq" id="WP_072378938.1">
    <property type="nucleotide sequence ID" value="NZ_FNXB01000030.1"/>
</dbReference>
<dbReference type="GO" id="GO:0042597">
    <property type="term" value="C:periplasmic space"/>
    <property type="evidence" value="ECO:0007669"/>
    <property type="project" value="UniProtKB-SubCell"/>
</dbReference>
<evidence type="ECO:0000313" key="7">
    <source>
        <dbReference type="Proteomes" id="UP000198939"/>
    </source>
</evidence>
<reference evidence="6" key="2">
    <citation type="submission" date="2016-10" db="EMBL/GenBank/DDBJ databases">
        <authorList>
            <person name="Wibberg D."/>
        </authorList>
    </citation>
    <scope>NUCLEOTIDE SEQUENCE [LARGE SCALE GENOMIC DNA]</scope>
</reference>
<protein>
    <submittedName>
        <fullName evidence="5">Amino acid ABC transporter substrate-binding protein, PAAT family</fullName>
    </submittedName>
    <submittedName>
        <fullName evidence="4">Membrane-bound lytic transglycosylase F</fullName>
    </submittedName>
</protein>
<dbReference type="InterPro" id="IPR001638">
    <property type="entry name" value="Solute-binding_3/MltF_N"/>
</dbReference>
<dbReference type="STRING" id="501024.RTCCBAU85039_4647"/>
<accession>A0A1H8VLQ3</accession>
<dbReference type="Gene3D" id="3.40.190.10">
    <property type="entry name" value="Periplasmic binding protein-like II"/>
    <property type="match status" value="2"/>
</dbReference>
<evidence type="ECO:0000313" key="6">
    <source>
        <dbReference type="Proteomes" id="UP000183063"/>
    </source>
</evidence>
<evidence type="ECO:0000256" key="2">
    <source>
        <dbReference type="ARBA" id="ARBA00022729"/>
    </source>
</evidence>
<reference evidence="4" key="1">
    <citation type="submission" date="2016-10" db="EMBL/GenBank/DDBJ databases">
        <authorList>
            <person name="de Groot N.N."/>
        </authorList>
    </citation>
    <scope>NUCLEOTIDE SEQUENCE [LARGE SCALE GENOMIC DNA]</scope>
    <source>
        <strain evidence="4">CCBAU85039</strain>
    </source>
</reference>
<evidence type="ECO:0000313" key="4">
    <source>
        <dbReference type="EMBL" id="SEI11224.1"/>
    </source>
</evidence>
<comment type="subcellular location">
    <subcellularLocation>
        <location evidence="1">Periplasm</location>
    </subcellularLocation>
</comment>
<sequence length="243" mass="26373">MTGDITASLSALIPKGYLRAAVNLANTTLIHLDPDTGALEGISPQLAREFAERLGCRVEFIAYPSAASILDQVDRDEWDIAFLAADPAREDRLLFSPAYALIEGTLVVREATPYHTLQDVDGEGVEICVTKNAAYDLHLSRRLAHAKVVHSSTPGEALEMFVEGRHHAAAGVRQALERFASAREGFRVLAEPFLVIRQTIAVSCSHPAAALLVREFVEEALRGGFSENIICNAQRNGVALAEK</sequence>
<dbReference type="PANTHER" id="PTHR35936:SF17">
    <property type="entry name" value="ARGININE-BINDING EXTRACELLULAR PROTEIN ARTP"/>
    <property type="match status" value="1"/>
</dbReference>
<proteinExistence type="predicted"/>
<gene>
    <name evidence="4" type="ORF">RTCCBAU85039_4647</name>
    <name evidence="5" type="ORF">SAMN05216228_104426</name>
</gene>
<dbReference type="PANTHER" id="PTHR35936">
    <property type="entry name" value="MEMBRANE-BOUND LYTIC MUREIN TRANSGLYCOSYLASE F"/>
    <property type="match status" value="1"/>
</dbReference>
<feature type="domain" description="Solute-binding protein family 3/N-terminal" evidence="3">
    <location>
        <begin position="17"/>
        <end position="228"/>
    </location>
</feature>
<dbReference type="SUPFAM" id="SSF53850">
    <property type="entry name" value="Periplasmic binding protein-like II"/>
    <property type="match status" value="1"/>
</dbReference>
<dbReference type="Pfam" id="PF00497">
    <property type="entry name" value="SBP_bac_3"/>
    <property type="match status" value="1"/>
</dbReference>